<reference evidence="2 3" key="1">
    <citation type="submission" date="2020-08" db="EMBL/GenBank/DDBJ databases">
        <title>Sequencing the genomes of 1000 actinobacteria strains.</title>
        <authorList>
            <person name="Klenk H.-P."/>
        </authorList>
    </citation>
    <scope>NUCLEOTIDE SEQUENCE [LARGE SCALE GENOMIC DNA]</scope>
    <source>
        <strain evidence="2 3">DSM 45362</strain>
    </source>
</reference>
<keyword evidence="3" id="KW-1185">Reference proteome</keyword>
<dbReference type="AlphaFoldDB" id="A0A841BIN9"/>
<evidence type="ECO:0000313" key="2">
    <source>
        <dbReference type="EMBL" id="MBB5866923.1"/>
    </source>
</evidence>
<proteinExistence type="predicted"/>
<accession>A0A841BIN9</accession>
<dbReference type="Proteomes" id="UP000587527">
    <property type="component" value="Unassembled WGS sequence"/>
</dbReference>
<dbReference type="InterPro" id="IPR036736">
    <property type="entry name" value="ACP-like_sf"/>
</dbReference>
<evidence type="ECO:0000259" key="1">
    <source>
        <dbReference type="PROSITE" id="PS50075"/>
    </source>
</evidence>
<name>A0A841BIN9_9ACTN</name>
<sequence length="82" mass="9100">MDRVYEHLATVLADKFEASAEEIQPQSTLEELGLDSLAVIELHLTLKEHWDIPLDDSGTTAQLTVDDVARSVQILLDRAAVE</sequence>
<dbReference type="InterPro" id="IPR009081">
    <property type="entry name" value="PP-bd_ACP"/>
</dbReference>
<dbReference type="SUPFAM" id="SSF47336">
    <property type="entry name" value="ACP-like"/>
    <property type="match status" value="1"/>
</dbReference>
<dbReference type="Gene3D" id="1.10.1200.10">
    <property type="entry name" value="ACP-like"/>
    <property type="match status" value="1"/>
</dbReference>
<evidence type="ECO:0000313" key="3">
    <source>
        <dbReference type="Proteomes" id="UP000587527"/>
    </source>
</evidence>
<dbReference type="RefSeq" id="WP_184831093.1">
    <property type="nucleotide sequence ID" value="NZ_JACHMN010000001.1"/>
</dbReference>
<gene>
    <name evidence="2" type="ORF">F4553_000302</name>
</gene>
<dbReference type="PROSITE" id="PS50075">
    <property type="entry name" value="CARRIER"/>
    <property type="match status" value="1"/>
</dbReference>
<comment type="caution">
    <text evidence="2">The sequence shown here is derived from an EMBL/GenBank/DDBJ whole genome shotgun (WGS) entry which is preliminary data.</text>
</comment>
<organism evidence="2 3">
    <name type="scientific">Allocatelliglobosispora scoriae</name>
    <dbReference type="NCBI Taxonomy" id="643052"/>
    <lineage>
        <taxon>Bacteria</taxon>
        <taxon>Bacillati</taxon>
        <taxon>Actinomycetota</taxon>
        <taxon>Actinomycetes</taxon>
        <taxon>Micromonosporales</taxon>
        <taxon>Micromonosporaceae</taxon>
        <taxon>Allocatelliglobosispora</taxon>
    </lineage>
</organism>
<dbReference type="EMBL" id="JACHMN010000001">
    <property type="protein sequence ID" value="MBB5866923.1"/>
    <property type="molecule type" value="Genomic_DNA"/>
</dbReference>
<feature type="domain" description="Carrier" evidence="1">
    <location>
        <begin position="1"/>
        <end position="76"/>
    </location>
</feature>
<protein>
    <submittedName>
        <fullName evidence="2">Acyl carrier protein</fullName>
    </submittedName>
</protein>
<dbReference type="Pfam" id="PF00550">
    <property type="entry name" value="PP-binding"/>
    <property type="match status" value="1"/>
</dbReference>